<feature type="signal peptide" evidence="1">
    <location>
        <begin position="1"/>
        <end position="23"/>
    </location>
</feature>
<keyword evidence="1" id="KW-0732">Signal</keyword>
<name>A0A1X1WDF4_MYCIR</name>
<dbReference type="AlphaFoldDB" id="A0A1X1WDF4"/>
<dbReference type="EMBL" id="JAPQYE010000001">
    <property type="protein sequence ID" value="MCZ0726917.1"/>
    <property type="molecule type" value="Genomic_DNA"/>
</dbReference>
<protein>
    <submittedName>
        <fullName evidence="3">Uncharacterized protein</fullName>
    </submittedName>
</protein>
<evidence type="ECO:0000313" key="5">
    <source>
        <dbReference type="Proteomes" id="UP001084650"/>
    </source>
</evidence>
<dbReference type="RefSeq" id="WP_085177402.1">
    <property type="nucleotide sequence ID" value="NZ_JAPQYE010000001.1"/>
</dbReference>
<dbReference type="Proteomes" id="UP000193622">
    <property type="component" value="Unassembled WGS sequence"/>
</dbReference>
<reference evidence="3 4" key="1">
    <citation type="submission" date="2016-01" db="EMBL/GenBank/DDBJ databases">
        <title>The new phylogeny of the genus Mycobacterium.</title>
        <authorList>
            <person name="Tarcisio F."/>
            <person name="Conor M."/>
            <person name="Antonella G."/>
            <person name="Elisabetta G."/>
            <person name="Giulia F.S."/>
            <person name="Sara T."/>
            <person name="Anna F."/>
            <person name="Clotilde B."/>
            <person name="Roberto B."/>
            <person name="Veronica D.S."/>
            <person name="Fabio R."/>
            <person name="Monica P."/>
            <person name="Olivier J."/>
            <person name="Enrico T."/>
            <person name="Nicola S."/>
        </authorList>
    </citation>
    <scope>NUCLEOTIDE SEQUENCE [LARGE SCALE GENOMIC DNA]</scope>
    <source>
        <strain evidence="3 4">DSM 45541</strain>
    </source>
</reference>
<proteinExistence type="predicted"/>
<organism evidence="3 4">
    <name type="scientific">Mycolicibacterium iranicum</name>
    <name type="common">Mycobacterium iranicum</name>
    <dbReference type="NCBI Taxonomy" id="912594"/>
    <lineage>
        <taxon>Bacteria</taxon>
        <taxon>Bacillati</taxon>
        <taxon>Actinomycetota</taxon>
        <taxon>Actinomycetes</taxon>
        <taxon>Mycobacteriales</taxon>
        <taxon>Mycobacteriaceae</taxon>
        <taxon>Mycolicibacterium</taxon>
    </lineage>
</organism>
<feature type="chain" id="PRO_5012259188" evidence="1">
    <location>
        <begin position="24"/>
        <end position="137"/>
    </location>
</feature>
<gene>
    <name evidence="3" type="ORF">AWC12_22885</name>
    <name evidence="2" type="ORF">OY187_02565</name>
</gene>
<reference evidence="2" key="2">
    <citation type="submission" date="2022-12" db="EMBL/GenBank/DDBJ databases">
        <title>Whole genome sequence of Mycolicibacterium iranicum strain SBH312.</title>
        <authorList>
            <person name="Jani J."/>
            <person name="Arifin Mustapha Z."/>
            <person name="Ahmed K."/>
            <person name="Kai Ling C."/>
        </authorList>
    </citation>
    <scope>NUCLEOTIDE SEQUENCE</scope>
    <source>
        <strain evidence="2">SBH312</strain>
    </source>
</reference>
<dbReference type="Proteomes" id="UP001084650">
    <property type="component" value="Unassembled WGS sequence"/>
</dbReference>
<dbReference type="EMBL" id="LQPC01000047">
    <property type="protein sequence ID" value="ORV84611.1"/>
    <property type="molecule type" value="Genomic_DNA"/>
</dbReference>
<accession>A0A1X1WDF4</accession>
<dbReference type="Pfam" id="PF20341">
    <property type="entry name" value="DUF6636"/>
    <property type="match status" value="1"/>
</dbReference>
<keyword evidence="5" id="KW-1185">Reference proteome</keyword>
<evidence type="ECO:0000256" key="1">
    <source>
        <dbReference type="SAM" id="SignalP"/>
    </source>
</evidence>
<evidence type="ECO:0000313" key="2">
    <source>
        <dbReference type="EMBL" id="MCZ0726917.1"/>
    </source>
</evidence>
<evidence type="ECO:0000313" key="3">
    <source>
        <dbReference type="EMBL" id="ORV84611.1"/>
    </source>
</evidence>
<dbReference type="InterPro" id="IPR046576">
    <property type="entry name" value="DUF6636"/>
</dbReference>
<evidence type="ECO:0000313" key="4">
    <source>
        <dbReference type="Proteomes" id="UP000193622"/>
    </source>
</evidence>
<sequence>MRGPVGGALIAATAVIFFAPAAAADLTPFASPSGNIGCMLADDMVRCDIASRDWSPPPRTADCPDFTDYGQGITLGAEGPARFVCAGDTTLGMGPALEFGQTLARGGISCGSEPSGIRCSNSDGHGFVIAREAYRLF</sequence>
<comment type="caution">
    <text evidence="3">The sequence shown here is derived from an EMBL/GenBank/DDBJ whole genome shotgun (WGS) entry which is preliminary data.</text>
</comment>